<dbReference type="PANTHER" id="PTHR42866">
    <property type="entry name" value="3-DEOXY-MANNO-OCTULOSONATE CYTIDYLYLTRANSFERASE"/>
    <property type="match status" value="1"/>
</dbReference>
<comment type="pathway">
    <text evidence="4">Nucleotide-sugar biosynthesis; CMP-3-deoxy-D-manno-octulosonate biosynthesis; CMP-3-deoxy-D-manno-octulosonate from 3-deoxy-D-manno-octulosonate and CTP: step 1/1.</text>
</comment>
<accession>A0ABP8V9I4</accession>
<dbReference type="EMBL" id="BAABFL010000475">
    <property type="protein sequence ID" value="GAA4652417.1"/>
    <property type="molecule type" value="Genomic_DNA"/>
</dbReference>
<dbReference type="EC" id="2.7.7.38" evidence="4"/>
<sequence>MSYSVIIPARYGSSRLPGKPLADIGGKPMIQHVYEQACKSRADKVIIATDDERIRGAAVRFGAEVVMTRADHPTGTDRLQEVVARRGFTPDDIVVNVQGDEPLIPPAVIDQVAKNLANNPDASVATLSHRISSADDLFNPAVVKVVADTRGMARYFSRAVIPWDRDRFADGVTDEIADSPLYQRHIGIYAYRVDLLNAFVDWGVSPLEDLEKLEQLRVLWHGRAIHVAEAAELPPAGIDTSADLERIRRFIIERDLSVSA</sequence>
<evidence type="ECO:0000313" key="6">
    <source>
        <dbReference type="Proteomes" id="UP001500604"/>
    </source>
</evidence>
<keyword evidence="6" id="KW-1185">Reference proteome</keyword>
<comment type="caution">
    <text evidence="5">The sequence shown here is derived from an EMBL/GenBank/DDBJ whole genome shotgun (WGS) entry which is preliminary data.</text>
</comment>
<dbReference type="NCBIfam" id="TIGR00466">
    <property type="entry name" value="kdsB"/>
    <property type="match status" value="1"/>
</dbReference>
<dbReference type="Gene3D" id="3.90.550.10">
    <property type="entry name" value="Spore Coat Polysaccharide Biosynthesis Protein SpsA, Chain A"/>
    <property type="match status" value="1"/>
</dbReference>
<dbReference type="CDD" id="cd02517">
    <property type="entry name" value="CMP-KDO-Synthetase"/>
    <property type="match status" value="1"/>
</dbReference>
<dbReference type="PANTHER" id="PTHR42866:SF2">
    <property type="entry name" value="3-DEOXY-MANNO-OCTULOSONATE CYTIDYLYLTRANSFERASE, MITOCHONDRIAL"/>
    <property type="match status" value="1"/>
</dbReference>
<evidence type="ECO:0000256" key="1">
    <source>
        <dbReference type="ARBA" id="ARBA00022679"/>
    </source>
</evidence>
<comment type="similarity">
    <text evidence="4">Belongs to the KdsB family.</text>
</comment>
<comment type="catalytic activity">
    <reaction evidence="4">
        <text>3-deoxy-alpha-D-manno-oct-2-ulosonate + CTP = CMP-3-deoxy-beta-D-manno-octulosonate + diphosphate</text>
        <dbReference type="Rhea" id="RHEA:23448"/>
        <dbReference type="ChEBI" id="CHEBI:33019"/>
        <dbReference type="ChEBI" id="CHEBI:37563"/>
        <dbReference type="ChEBI" id="CHEBI:85986"/>
        <dbReference type="ChEBI" id="CHEBI:85987"/>
        <dbReference type="EC" id="2.7.7.38"/>
    </reaction>
</comment>
<dbReference type="NCBIfam" id="NF003952">
    <property type="entry name" value="PRK05450.1-5"/>
    <property type="match status" value="1"/>
</dbReference>
<proteinExistence type="inferred from homology"/>
<evidence type="ECO:0000256" key="2">
    <source>
        <dbReference type="ARBA" id="ARBA00022695"/>
    </source>
</evidence>
<dbReference type="GO" id="GO:0016779">
    <property type="term" value="F:nucleotidyltransferase activity"/>
    <property type="evidence" value="ECO:0007669"/>
    <property type="project" value="UniProtKB-KW"/>
</dbReference>
<keyword evidence="4" id="KW-0963">Cytoplasm</keyword>
<dbReference type="Pfam" id="PF02348">
    <property type="entry name" value="CTP_transf_3"/>
    <property type="match status" value="1"/>
</dbReference>
<reference evidence="6" key="1">
    <citation type="journal article" date="2019" name="Int. J. Syst. Evol. Microbiol.">
        <title>The Global Catalogue of Microorganisms (GCM) 10K type strain sequencing project: providing services to taxonomists for standard genome sequencing and annotation.</title>
        <authorList>
            <consortium name="The Broad Institute Genomics Platform"/>
            <consortium name="The Broad Institute Genome Sequencing Center for Infectious Disease"/>
            <person name="Wu L."/>
            <person name="Ma J."/>
        </authorList>
    </citation>
    <scope>NUCLEOTIDE SEQUENCE [LARGE SCALE GENOMIC DNA]</scope>
    <source>
        <strain evidence="6">JCM 17805</strain>
    </source>
</reference>
<gene>
    <name evidence="5" type="primary">kdsB_2</name>
    <name evidence="4" type="synonym">kdsB</name>
    <name evidence="5" type="ORF">GCM10023116_47010</name>
</gene>
<dbReference type="InterPro" id="IPR004528">
    <property type="entry name" value="KdsB"/>
</dbReference>
<dbReference type="NCBIfam" id="NF009905">
    <property type="entry name" value="PRK13368.1"/>
    <property type="match status" value="1"/>
</dbReference>
<dbReference type="NCBIfam" id="NF003950">
    <property type="entry name" value="PRK05450.1-3"/>
    <property type="match status" value="1"/>
</dbReference>
<dbReference type="RefSeq" id="WP_345198980.1">
    <property type="nucleotide sequence ID" value="NZ_BAABFL010000475.1"/>
</dbReference>
<evidence type="ECO:0000256" key="4">
    <source>
        <dbReference type="HAMAP-Rule" id="MF_00057"/>
    </source>
</evidence>
<dbReference type="SUPFAM" id="SSF53448">
    <property type="entry name" value="Nucleotide-diphospho-sugar transferases"/>
    <property type="match status" value="1"/>
</dbReference>
<protein>
    <recommendedName>
        <fullName evidence="4">3-deoxy-manno-octulosonate cytidylyltransferase</fullName>
        <ecNumber evidence="4">2.7.7.38</ecNumber>
    </recommendedName>
    <alternativeName>
        <fullName evidence="4">CMP-2-keto-3-deoxyoctulosonic acid synthase</fullName>
        <shortName evidence="4">CKS</shortName>
        <shortName evidence="4">CMP-KDO synthase</shortName>
    </alternativeName>
</protein>
<dbReference type="InterPro" id="IPR003329">
    <property type="entry name" value="Cytidylyl_trans"/>
</dbReference>
<dbReference type="HAMAP" id="MF_00057">
    <property type="entry name" value="KdsB"/>
    <property type="match status" value="1"/>
</dbReference>
<evidence type="ECO:0000256" key="3">
    <source>
        <dbReference type="ARBA" id="ARBA00022985"/>
    </source>
</evidence>
<comment type="function">
    <text evidence="4">Activates KDO (a required 8-carbon sugar) for incorporation into bacterial lipopolysaccharide in Gram-negative bacteria.</text>
</comment>
<comment type="subcellular location">
    <subcellularLocation>
        <location evidence="4">Cytoplasm</location>
    </subcellularLocation>
</comment>
<evidence type="ECO:0000313" key="5">
    <source>
        <dbReference type="EMBL" id="GAA4652417.1"/>
    </source>
</evidence>
<keyword evidence="1 4" id="KW-0808">Transferase</keyword>
<keyword evidence="2 4" id="KW-0548">Nucleotidyltransferase</keyword>
<name>A0ABP8V9I4_9GAMM</name>
<keyword evidence="3 4" id="KW-0448">Lipopolysaccharide biosynthesis</keyword>
<dbReference type="InterPro" id="IPR029044">
    <property type="entry name" value="Nucleotide-diphossugar_trans"/>
</dbReference>
<organism evidence="5 6">
    <name type="scientific">Kistimonas scapharcae</name>
    <dbReference type="NCBI Taxonomy" id="1036133"/>
    <lineage>
        <taxon>Bacteria</taxon>
        <taxon>Pseudomonadati</taxon>
        <taxon>Pseudomonadota</taxon>
        <taxon>Gammaproteobacteria</taxon>
        <taxon>Oceanospirillales</taxon>
        <taxon>Endozoicomonadaceae</taxon>
        <taxon>Kistimonas</taxon>
    </lineage>
</organism>
<dbReference type="Proteomes" id="UP001500604">
    <property type="component" value="Unassembled WGS sequence"/>
</dbReference>